<feature type="domain" description="Dienelactone hydrolase" evidence="1">
    <location>
        <begin position="5"/>
        <end position="57"/>
    </location>
</feature>
<dbReference type="Proteomes" id="UP000004184">
    <property type="component" value="Unassembled WGS sequence"/>
</dbReference>
<keyword evidence="3" id="KW-1185">Reference proteome</keyword>
<protein>
    <submittedName>
        <fullName evidence="2">Hydrolase</fullName>
    </submittedName>
</protein>
<dbReference type="GO" id="GO:0016787">
    <property type="term" value="F:hydrolase activity"/>
    <property type="evidence" value="ECO:0007669"/>
    <property type="project" value="UniProtKB-KW"/>
</dbReference>
<dbReference type="EMBL" id="GG657757">
    <property type="protein sequence ID" value="EFL37035.1"/>
    <property type="molecule type" value="Genomic_DNA"/>
</dbReference>
<dbReference type="AlphaFoldDB" id="D9XGE6"/>
<name>D9XGE6_STRVT</name>
<dbReference type="Gene3D" id="3.40.50.1820">
    <property type="entry name" value="alpha/beta hydrolase"/>
    <property type="match status" value="1"/>
</dbReference>
<evidence type="ECO:0000313" key="3">
    <source>
        <dbReference type="Proteomes" id="UP000004184"/>
    </source>
</evidence>
<dbReference type="HOGENOM" id="CLU_2620693_0_0_11"/>
<keyword evidence="2" id="KW-0378">Hydrolase</keyword>
<dbReference type="eggNOG" id="COG0412">
    <property type="taxonomic scope" value="Bacteria"/>
</dbReference>
<dbReference type="Pfam" id="PF01738">
    <property type="entry name" value="DLH"/>
    <property type="match status" value="1"/>
</dbReference>
<organism evidence="2 3">
    <name type="scientific">Streptomyces viridochromogenes (strain DSM 40736 / JCM 4977 / BCRC 1201 / Tue 494)</name>
    <dbReference type="NCBI Taxonomy" id="591159"/>
    <lineage>
        <taxon>Bacteria</taxon>
        <taxon>Bacillati</taxon>
        <taxon>Actinomycetota</taxon>
        <taxon>Actinomycetes</taxon>
        <taxon>Kitasatosporales</taxon>
        <taxon>Streptomycetaceae</taxon>
        <taxon>Streptomyces</taxon>
    </lineage>
</organism>
<accession>D9XGE6</accession>
<gene>
    <name evidence="2" type="ORF">SSQG_07553</name>
</gene>
<evidence type="ECO:0000259" key="1">
    <source>
        <dbReference type="Pfam" id="PF01738"/>
    </source>
</evidence>
<dbReference type="InterPro" id="IPR002925">
    <property type="entry name" value="Dienelactn_hydro"/>
</dbReference>
<dbReference type="STRING" id="591159.SSQG_07553"/>
<evidence type="ECO:0000313" key="2">
    <source>
        <dbReference type="EMBL" id="EFL37035.1"/>
    </source>
</evidence>
<proteinExistence type="predicted"/>
<sequence>MTPEALSELDQALAAAGVDYTSEICPGTVHGFTMSDTDAFDPAALQHHWDRLLPLLHGALAGADCSVVDGRGMLPACP</sequence>
<reference evidence="3" key="1">
    <citation type="submission" date="2009-02" db="EMBL/GenBank/DDBJ databases">
        <title>Annotation of Streptomyces viridochromogenes strain DSM 40736.</title>
        <authorList>
            <consortium name="The Broad Institute Genome Sequencing Platform"/>
            <consortium name="Broad Institute Microbial Sequencing Center"/>
            <person name="Fischbach M."/>
            <person name="Godfrey P."/>
            <person name="Ward D."/>
            <person name="Young S."/>
            <person name="Zeng Q."/>
            <person name="Koehrsen M."/>
            <person name="Alvarado L."/>
            <person name="Berlin A.M."/>
            <person name="Bochicchio J."/>
            <person name="Borenstein D."/>
            <person name="Chapman S.B."/>
            <person name="Chen Z."/>
            <person name="Engels R."/>
            <person name="Freedman E."/>
            <person name="Gellesch M."/>
            <person name="Goldberg J."/>
            <person name="Griggs A."/>
            <person name="Gujja S."/>
            <person name="Heilman E.R."/>
            <person name="Heiman D.I."/>
            <person name="Hepburn T.A."/>
            <person name="Howarth C."/>
            <person name="Jen D."/>
            <person name="Larson L."/>
            <person name="Lewis B."/>
            <person name="Mehta T."/>
            <person name="Park D."/>
            <person name="Pearson M."/>
            <person name="Richards J."/>
            <person name="Roberts A."/>
            <person name="Saif S."/>
            <person name="Shea T.D."/>
            <person name="Shenoy N."/>
            <person name="Sisk P."/>
            <person name="Stolte C."/>
            <person name="Sykes S.N."/>
            <person name="Thomson T."/>
            <person name="Walk T."/>
            <person name="White J."/>
            <person name="Yandava C."/>
            <person name="Straight P."/>
            <person name="Clardy J."/>
            <person name="Hung D."/>
            <person name="Kolter R."/>
            <person name="Mekalanos J."/>
            <person name="Walker S."/>
            <person name="Walsh C.T."/>
            <person name="Wieland-Brown L.C."/>
            <person name="Haas B."/>
            <person name="Nusbaum C."/>
            <person name="Birren B."/>
        </authorList>
    </citation>
    <scope>NUCLEOTIDE SEQUENCE [LARGE SCALE GENOMIC DNA]</scope>
    <source>
        <strain evidence="3">DSM 40736 / JCM 4977 / BCRC 1201 / Tue 494</strain>
    </source>
</reference>
<dbReference type="InterPro" id="IPR029058">
    <property type="entry name" value="AB_hydrolase_fold"/>
</dbReference>